<proteinExistence type="inferred from homology"/>
<feature type="binding site" evidence="10">
    <location>
        <position position="295"/>
    </location>
    <ligand>
        <name>Mn(2+)</name>
        <dbReference type="ChEBI" id="CHEBI:29035"/>
    </ligand>
</feature>
<dbReference type="AlphaFoldDB" id="A0A5R9F8N5"/>
<evidence type="ECO:0000256" key="9">
    <source>
        <dbReference type="PIRSR" id="PIRSR005091-2"/>
    </source>
</evidence>
<feature type="domain" description="Sulfatase N-terminal" evidence="12">
    <location>
        <begin position="245"/>
        <end position="533"/>
    </location>
</feature>
<feature type="transmembrane region" description="Helical" evidence="11">
    <location>
        <begin position="44"/>
        <end position="65"/>
    </location>
</feature>
<evidence type="ECO:0000256" key="4">
    <source>
        <dbReference type="ARBA" id="ARBA00022692"/>
    </source>
</evidence>
<protein>
    <submittedName>
        <fullName evidence="13">LTA synthase family protein</fullName>
    </submittedName>
</protein>
<feature type="transmembrane region" description="Helical" evidence="11">
    <location>
        <begin position="12"/>
        <end position="32"/>
    </location>
</feature>
<dbReference type="CDD" id="cd16015">
    <property type="entry name" value="LTA_synthase"/>
    <property type="match status" value="1"/>
</dbReference>
<evidence type="ECO:0000256" key="10">
    <source>
        <dbReference type="PIRSR" id="PIRSR005091-3"/>
    </source>
</evidence>
<keyword evidence="14" id="KW-1185">Reference proteome</keyword>
<feature type="transmembrane region" description="Helical" evidence="11">
    <location>
        <begin position="119"/>
        <end position="138"/>
    </location>
</feature>
<dbReference type="InterPro" id="IPR012160">
    <property type="entry name" value="LtaS-like"/>
</dbReference>
<keyword evidence="5 11" id="KW-1133">Transmembrane helix</keyword>
<feature type="transmembrane region" description="Helical" evidence="11">
    <location>
        <begin position="154"/>
        <end position="173"/>
    </location>
</feature>
<evidence type="ECO:0000256" key="5">
    <source>
        <dbReference type="ARBA" id="ARBA00022989"/>
    </source>
</evidence>
<dbReference type="OrthoDB" id="5901192at2"/>
<comment type="subcellular location">
    <subcellularLocation>
        <location evidence="1">Cell membrane</location>
        <topology evidence="1">Multi-pass membrane protein</topology>
    </subcellularLocation>
</comment>
<evidence type="ECO:0000256" key="3">
    <source>
        <dbReference type="ARBA" id="ARBA00022475"/>
    </source>
</evidence>
<gene>
    <name evidence="13" type="ORF">FCL54_08825</name>
</gene>
<dbReference type="InterPro" id="IPR000917">
    <property type="entry name" value="Sulfatase_N"/>
</dbReference>
<keyword evidence="6 7" id="KW-0472">Membrane</keyword>
<evidence type="ECO:0000256" key="1">
    <source>
        <dbReference type="ARBA" id="ARBA00004651"/>
    </source>
</evidence>
<dbReference type="GO" id="GO:0005886">
    <property type="term" value="C:plasma membrane"/>
    <property type="evidence" value="ECO:0007669"/>
    <property type="project" value="UniProtKB-SubCell"/>
</dbReference>
<dbReference type="SUPFAM" id="SSF53649">
    <property type="entry name" value="Alkaline phosphatase-like"/>
    <property type="match status" value="1"/>
</dbReference>
<keyword evidence="9" id="KW-0464">Manganese</keyword>
<reference evidence="13 14" key="1">
    <citation type="submission" date="2019-04" db="EMBL/GenBank/DDBJ databases">
        <title>Bacillus caeni sp. nov., a bacterium isolated from mangrove sediment.</title>
        <authorList>
            <person name="Huang H."/>
            <person name="Mo K."/>
            <person name="Hu Y."/>
        </authorList>
    </citation>
    <scope>NUCLEOTIDE SEQUENCE [LARGE SCALE GENOMIC DNA]</scope>
    <source>
        <strain evidence="13 14">HB172195</strain>
    </source>
</reference>
<feature type="binding site" evidence="10">
    <location>
        <position position="470"/>
    </location>
    <ligand>
        <name>Mn(2+)</name>
        <dbReference type="ChEBI" id="CHEBI:29035"/>
    </ligand>
</feature>
<comment type="caution">
    <text evidence="13">The sequence shown here is derived from an EMBL/GenBank/DDBJ whole genome shotgun (WGS) entry which is preliminary data.</text>
</comment>
<dbReference type="InterPro" id="IPR017850">
    <property type="entry name" value="Alkaline_phosphatase_core_sf"/>
</dbReference>
<dbReference type="PIRSF" id="PIRSF005091">
    <property type="entry name" value="Mmb_sulf_HI1246"/>
    <property type="match status" value="1"/>
</dbReference>
<evidence type="ECO:0000259" key="12">
    <source>
        <dbReference type="Pfam" id="PF00884"/>
    </source>
</evidence>
<evidence type="ECO:0000313" key="14">
    <source>
        <dbReference type="Proteomes" id="UP000308230"/>
    </source>
</evidence>
<accession>A0A5R9F8N5</accession>
<dbReference type="PANTHER" id="PTHR47371">
    <property type="entry name" value="LIPOTEICHOIC ACID SYNTHASE"/>
    <property type="match status" value="1"/>
</dbReference>
<dbReference type="Pfam" id="PF00884">
    <property type="entry name" value="Sulfatase"/>
    <property type="match status" value="1"/>
</dbReference>
<organism evidence="13 14">
    <name type="scientific">Exobacillus caeni</name>
    <dbReference type="NCBI Taxonomy" id="2574798"/>
    <lineage>
        <taxon>Bacteria</taxon>
        <taxon>Bacillati</taxon>
        <taxon>Bacillota</taxon>
        <taxon>Bacilli</taxon>
        <taxon>Bacillales</taxon>
        <taxon>Guptibacillaceae</taxon>
        <taxon>Exobacillus</taxon>
    </lineage>
</organism>
<feature type="transmembrane region" description="Helical" evidence="11">
    <location>
        <begin position="72"/>
        <end position="93"/>
    </location>
</feature>
<evidence type="ECO:0000256" key="11">
    <source>
        <dbReference type="SAM" id="Phobius"/>
    </source>
</evidence>
<keyword evidence="3 7" id="KW-1003">Cell membrane</keyword>
<evidence type="ECO:0000256" key="6">
    <source>
        <dbReference type="ARBA" id="ARBA00023136"/>
    </source>
</evidence>
<keyword evidence="9" id="KW-0479">Metal-binding</keyword>
<dbReference type="InterPro" id="IPR050448">
    <property type="entry name" value="OpgB/LTA_synthase_biosynth"/>
</dbReference>
<sequence length="617" mass="70986">MTDKKKRYSAFTIYLLAVLLLWIKTYVVYKWVFDLHSKTIIQEIVLFFNSLGSVAFLLGVGFLFTKKVRPKVIVLIHFLLTFLLYGNVLYYRFYIDFITLPVLFQFKNVGGLSQSTVELINLPDPLLFLDVVLLLWLIKRKNIQHSAISFRSKMAVLATSLMLIVVPLTASFIENPGFITKSYDRELLVKGLGTYNYHLYDILLNSKASMNRVLADGTDTEEIDAYLSKKDTETSSDVKGAAKGKNLILISLESTQQFVIGKEIGGKEVTPFLNDLIKESFYFPNFYHQTAQGKTSDAEFIIDNSLYPLSGGSVFVRRPDNEFYALPEILKEKGYYAASFHGNDREFWNREVMYKTLGYDRYFSKRDFNVTEQNSVNYGLKDIPFFQQSVPYLEELPQPFYAKFLTLTNHFPFLLNDEDKYIPEAETEEGVVNRYFTTVRYTDEALKQFFADLKEKGLYENSIFVLYGDHYGISKSYSEALGNVLNEEINPSRHVAMQKVPLIIHVPGMEGKKIDTVGGQIDLRPTILSLLGVDPEYNTLSFGTSLFAKDREERVIFRDGSFVTDKYVYTENTCYDKKTDEKVKRNKCTPYFSEVQKELGYSDKVILGDLLRFTGKK</sequence>
<evidence type="ECO:0000256" key="8">
    <source>
        <dbReference type="PIRSR" id="PIRSR005091-1"/>
    </source>
</evidence>
<feature type="binding site" evidence="9">
    <location>
        <position position="410"/>
    </location>
    <ligand>
        <name>substrate</name>
    </ligand>
</feature>
<feature type="binding site" evidence="10">
    <location>
        <position position="253"/>
    </location>
    <ligand>
        <name>Mn(2+)</name>
        <dbReference type="ChEBI" id="CHEBI:29035"/>
    </ligand>
</feature>
<name>A0A5R9F8N5_9BACL</name>
<dbReference type="EMBL" id="SWLG01000005">
    <property type="protein sequence ID" value="TLS37988.1"/>
    <property type="molecule type" value="Genomic_DNA"/>
</dbReference>
<comment type="similarity">
    <text evidence="2 7">Belongs to the LTA synthase family.</text>
</comment>
<dbReference type="GO" id="GO:0046872">
    <property type="term" value="F:metal ion binding"/>
    <property type="evidence" value="ECO:0007669"/>
    <property type="project" value="UniProtKB-KW"/>
</dbReference>
<keyword evidence="4 11" id="KW-0812">Transmembrane</keyword>
<evidence type="ECO:0000256" key="7">
    <source>
        <dbReference type="PIRNR" id="PIRNR005091"/>
    </source>
</evidence>
<evidence type="ECO:0000256" key="2">
    <source>
        <dbReference type="ARBA" id="ARBA00009983"/>
    </source>
</evidence>
<dbReference type="PANTHER" id="PTHR47371:SF1">
    <property type="entry name" value="LIPOTEICHOIC ACID SYNTHASE-LIKE YQGS"/>
    <property type="match status" value="1"/>
</dbReference>
<dbReference type="Proteomes" id="UP000308230">
    <property type="component" value="Unassembled WGS sequence"/>
</dbReference>
<dbReference type="Gene3D" id="3.30.1120.170">
    <property type="match status" value="1"/>
</dbReference>
<feature type="binding site" evidence="10">
    <location>
        <position position="469"/>
    </location>
    <ligand>
        <name>Mn(2+)</name>
        <dbReference type="ChEBI" id="CHEBI:29035"/>
    </ligand>
</feature>
<evidence type="ECO:0000313" key="13">
    <source>
        <dbReference type="EMBL" id="TLS37988.1"/>
    </source>
</evidence>
<dbReference type="Gene3D" id="3.40.720.10">
    <property type="entry name" value="Alkaline Phosphatase, subunit A"/>
    <property type="match status" value="1"/>
</dbReference>
<feature type="active site" evidence="8">
    <location>
        <position position="295"/>
    </location>
</feature>